<dbReference type="AlphaFoldDB" id="A0AB33K2G3"/>
<gene>
    <name evidence="1" type="ORF">KCMC57_53740</name>
</gene>
<protein>
    <submittedName>
        <fullName evidence="1">Uncharacterized protein</fullName>
    </submittedName>
</protein>
<accession>A0AB33K2G3</accession>
<name>A0AB33K2G3_9ACTN</name>
<proteinExistence type="predicted"/>
<sequence length="91" mass="9654">MEVAAWATPPGRATAISGAISAPAASRGRLNRRLRMDELLSRERAAGAAEVLPTCGEVRCQVQRCCALRLLTCWGQRGAGPPGRRVAAEIL</sequence>
<dbReference type="EMBL" id="AP035881">
    <property type="protein sequence ID" value="BFP49006.1"/>
    <property type="molecule type" value="Genomic_DNA"/>
</dbReference>
<organism evidence="1">
    <name type="scientific">Kitasatospora sp. CMC57</name>
    <dbReference type="NCBI Taxonomy" id="3231513"/>
    <lineage>
        <taxon>Bacteria</taxon>
        <taxon>Bacillati</taxon>
        <taxon>Actinomycetota</taxon>
        <taxon>Actinomycetes</taxon>
        <taxon>Kitasatosporales</taxon>
        <taxon>Streptomycetaceae</taxon>
        <taxon>Kitasatospora</taxon>
    </lineage>
</organism>
<evidence type="ECO:0000313" key="1">
    <source>
        <dbReference type="EMBL" id="BFP49006.1"/>
    </source>
</evidence>
<reference evidence="1" key="1">
    <citation type="submission" date="2024-07" db="EMBL/GenBank/DDBJ databases">
        <title>Complete genome sequences of cellulolytic bacteria, Kitasatospora sp. CMC57 and Streptomyces sp. CMC78, isolated from Japanese agricultural soil.</title>
        <authorList>
            <person name="Hashimoto T."/>
            <person name="Ito M."/>
            <person name="Iwamoto M."/>
            <person name="Fukahori D."/>
            <person name="Shoda T."/>
            <person name="Sakoda M."/>
            <person name="Morohoshi T."/>
            <person name="Mitsuboshi M."/>
            <person name="Nishizawa T."/>
        </authorList>
    </citation>
    <scope>NUCLEOTIDE SEQUENCE</scope>
    <source>
        <strain evidence="1">CMC57</strain>
    </source>
</reference>